<evidence type="ECO:0000313" key="2">
    <source>
        <dbReference type="Proteomes" id="UP001631969"/>
    </source>
</evidence>
<organism evidence="1 2">
    <name type="scientific">Paenibacillus mesotrionivorans</name>
    <dbReference type="NCBI Taxonomy" id="3160968"/>
    <lineage>
        <taxon>Bacteria</taxon>
        <taxon>Bacillati</taxon>
        <taxon>Bacillota</taxon>
        <taxon>Bacilli</taxon>
        <taxon>Bacillales</taxon>
        <taxon>Paenibacillaceae</taxon>
        <taxon>Paenibacillus</taxon>
    </lineage>
</organism>
<comment type="caution">
    <text evidence="1">The sequence shown here is derived from an EMBL/GenBank/DDBJ whole genome shotgun (WGS) entry which is preliminary data.</text>
</comment>
<gene>
    <name evidence="1" type="ORF">ACI1P1_07100</name>
</gene>
<proteinExistence type="predicted"/>
<dbReference type="EMBL" id="JBJURJ010000004">
    <property type="protein sequence ID" value="MFM9328045.1"/>
    <property type="molecule type" value="Genomic_DNA"/>
</dbReference>
<dbReference type="Proteomes" id="UP001631969">
    <property type="component" value="Unassembled WGS sequence"/>
</dbReference>
<sequence length="363" mass="42524">MNRILIVDNSPIIRTGLAKMTESYPGEVMVSGTAANGQLALDWLEGHYADICITDIRMPLMDGLALIEYVNGHYPWMSSIIISSYDDFTYAKSGLELGAVDYLLKPVSEENLYRVLDKAFRRIRETRNHAANGLLLKHLTSHRDMMARWVEHIRYNRHETMPLLIVDTLDMLEKWVDGRYDLLNPLAMEWLFLVVEELKHEKITFHLEEGRDLGLGDKMIAAHKVRFYFRICCVRRLEEGARYLFHIMNGDRSNQTRKAIERVQAFLEENYASKDVSLQQVADHVGFSKNYLSNLFKQETGTTIWNYLLDVRMKKAREMLLNTDLKLYEIADRLGYSEQIYFSRMFKERYGLSPLEFKKRIEQ</sequence>
<evidence type="ECO:0000313" key="1">
    <source>
        <dbReference type="EMBL" id="MFM9328045.1"/>
    </source>
</evidence>
<keyword evidence="2" id="KW-1185">Reference proteome</keyword>
<protein>
    <submittedName>
        <fullName evidence="1">Response regulator</fullName>
    </submittedName>
</protein>
<accession>A0ACC7NVH2</accession>
<name>A0ACC7NVH2_9BACL</name>
<reference evidence="1" key="1">
    <citation type="submission" date="2024-12" db="EMBL/GenBank/DDBJ databases">
        <authorList>
            <person name="Wu N."/>
        </authorList>
    </citation>
    <scope>NUCLEOTIDE SEQUENCE</scope>
    <source>
        <strain evidence="1">P15</strain>
    </source>
</reference>